<protein>
    <submittedName>
        <fullName evidence="3">NAD-dependent epimerase/dehydratase family protein</fullName>
    </submittedName>
</protein>
<evidence type="ECO:0000259" key="2">
    <source>
        <dbReference type="Pfam" id="PF01370"/>
    </source>
</evidence>
<organism evidence="3 4">
    <name type="scientific">Candidatus Sungiibacteriota bacterium</name>
    <dbReference type="NCBI Taxonomy" id="2750080"/>
    <lineage>
        <taxon>Bacteria</taxon>
        <taxon>Candidatus Sungiibacteriota</taxon>
    </lineage>
</organism>
<comment type="caution">
    <text evidence="3">The sequence shown here is derived from an EMBL/GenBank/DDBJ whole genome shotgun (WGS) entry which is preliminary data.</text>
</comment>
<dbReference type="Pfam" id="PF01370">
    <property type="entry name" value="Epimerase"/>
    <property type="match status" value="2"/>
</dbReference>
<gene>
    <name evidence="3" type="ORF">HY221_02320</name>
</gene>
<sequence length="347" mass="38446">MNGRILITGGLGFIGSHLADVFAAQGMSVRILDIPERPMDVPAEREYVRGSVAQKEAWIRALESVDYVVHLAVYPGYHFDFSTYFSVNAAGTALLYEVAVEKKLPLRHIIIASSQSVYGEGKYRCPQHGIFYARARDPKDLRDSKWDVRCPQDGGSVRVVPSQEEDPLHPVSPYGASKMASEEIGLTLGRQYDIPSTALRFAMVSGAHPSMKRPYAGAVKFFTEEALAGRPIPIHEDGQQMRDFVNVKDVGQAHLAVLGNPAAYFQAFNVGGGSPRRLLDLAEEVCRALGVPCESVFKKEFRPFTPRHWVMDPQKLGGLGWAPQYSFEEGVKELVAAYKKFPHEFSS</sequence>
<dbReference type="SUPFAM" id="SSF51735">
    <property type="entry name" value="NAD(P)-binding Rossmann-fold domains"/>
    <property type="match status" value="1"/>
</dbReference>
<evidence type="ECO:0000313" key="3">
    <source>
        <dbReference type="EMBL" id="MBI3631148.1"/>
    </source>
</evidence>
<accession>A0A932QZ42</accession>
<dbReference type="InterPro" id="IPR036291">
    <property type="entry name" value="NAD(P)-bd_dom_sf"/>
</dbReference>
<dbReference type="InterPro" id="IPR001509">
    <property type="entry name" value="Epimerase_deHydtase"/>
</dbReference>
<evidence type="ECO:0000313" key="4">
    <source>
        <dbReference type="Proteomes" id="UP000753196"/>
    </source>
</evidence>
<dbReference type="Proteomes" id="UP000753196">
    <property type="component" value="Unassembled WGS sequence"/>
</dbReference>
<evidence type="ECO:0000256" key="1">
    <source>
        <dbReference type="ARBA" id="ARBA00007637"/>
    </source>
</evidence>
<dbReference type="AlphaFoldDB" id="A0A932QZ42"/>
<comment type="similarity">
    <text evidence="1">Belongs to the NAD(P)-dependent epimerase/dehydratase family.</text>
</comment>
<proteinExistence type="inferred from homology"/>
<reference evidence="3" key="1">
    <citation type="submission" date="2020-07" db="EMBL/GenBank/DDBJ databases">
        <title>Huge and variable diversity of episymbiotic CPR bacteria and DPANN archaea in groundwater ecosystems.</title>
        <authorList>
            <person name="He C.Y."/>
            <person name="Keren R."/>
            <person name="Whittaker M."/>
            <person name="Farag I.F."/>
            <person name="Doudna J."/>
            <person name="Cate J.H.D."/>
            <person name="Banfield J.F."/>
        </authorList>
    </citation>
    <scope>NUCLEOTIDE SEQUENCE</scope>
    <source>
        <strain evidence="3">NC_groundwater_973_Pr1_S-0.2um_54_13</strain>
    </source>
</reference>
<dbReference type="PANTHER" id="PTHR43000">
    <property type="entry name" value="DTDP-D-GLUCOSE 4,6-DEHYDRATASE-RELATED"/>
    <property type="match status" value="1"/>
</dbReference>
<dbReference type="Gene3D" id="3.40.50.720">
    <property type="entry name" value="NAD(P)-binding Rossmann-like Domain"/>
    <property type="match status" value="1"/>
</dbReference>
<name>A0A932QZ42_9BACT</name>
<feature type="domain" description="NAD-dependent epimerase/dehydratase" evidence="2">
    <location>
        <begin position="5"/>
        <end position="124"/>
    </location>
</feature>
<feature type="domain" description="NAD-dependent epimerase/dehydratase" evidence="2">
    <location>
        <begin position="160"/>
        <end position="271"/>
    </location>
</feature>
<dbReference type="EMBL" id="JACQCR010000055">
    <property type="protein sequence ID" value="MBI3631148.1"/>
    <property type="molecule type" value="Genomic_DNA"/>
</dbReference>